<dbReference type="Proteomes" id="UP000663829">
    <property type="component" value="Unassembled WGS sequence"/>
</dbReference>
<dbReference type="PANTHER" id="PTHR46919">
    <property type="entry name" value="ZINC FINGER, C3HC4 TYPE (RING FINGER) FAMILY PROTEIN"/>
    <property type="match status" value="1"/>
</dbReference>
<evidence type="ECO:0000313" key="3">
    <source>
        <dbReference type="Proteomes" id="UP000663829"/>
    </source>
</evidence>
<gene>
    <name evidence="1" type="ORF">GPM918_LOCUS41600</name>
    <name evidence="2" type="ORF">SRO942_LOCUS42678</name>
</gene>
<proteinExistence type="predicted"/>
<dbReference type="EMBL" id="CAJNOQ010033164">
    <property type="protein sequence ID" value="CAF1588577.1"/>
    <property type="molecule type" value="Genomic_DNA"/>
</dbReference>
<accession>A0A815ZX24</accession>
<keyword evidence="3" id="KW-1185">Reference proteome</keyword>
<sequence>MSASASAFEVDQSQAKFVAQSSILRASARCSQTLSSTNMIDDISESYIMKTTRTFSSNATYMRKNNAAPVTEEYWLYFTPCGGVCFGLDKKCDDQYNIRTDIKGLVYCFLPTSMESLLPFHINGCFALSTDRRRLLQKFVDDRNKRQYEWNDLILKAVSKALLLGLENALNVCGPHSFETLTKFWSIPIKLPSLKALETTFLSSIIDPLKNFAILSDGKQVGYFQLCWIPK</sequence>
<evidence type="ECO:0000313" key="1">
    <source>
        <dbReference type="EMBL" id="CAF1588577.1"/>
    </source>
</evidence>
<dbReference type="AlphaFoldDB" id="A0A815ZX24"/>
<reference evidence="1" key="1">
    <citation type="submission" date="2021-02" db="EMBL/GenBank/DDBJ databases">
        <authorList>
            <person name="Nowell W R."/>
        </authorList>
    </citation>
    <scope>NUCLEOTIDE SEQUENCE</scope>
</reference>
<dbReference type="PANTHER" id="PTHR46919:SF2">
    <property type="entry name" value="SACSIN"/>
    <property type="match status" value="1"/>
</dbReference>
<organism evidence="1 3">
    <name type="scientific">Didymodactylos carnosus</name>
    <dbReference type="NCBI Taxonomy" id="1234261"/>
    <lineage>
        <taxon>Eukaryota</taxon>
        <taxon>Metazoa</taxon>
        <taxon>Spiralia</taxon>
        <taxon>Gnathifera</taxon>
        <taxon>Rotifera</taxon>
        <taxon>Eurotatoria</taxon>
        <taxon>Bdelloidea</taxon>
        <taxon>Philodinida</taxon>
        <taxon>Philodinidae</taxon>
        <taxon>Didymodactylos</taxon>
    </lineage>
</organism>
<dbReference type="EMBL" id="CAJOBC010099266">
    <property type="protein sequence ID" value="CAF4459663.1"/>
    <property type="molecule type" value="Genomic_DNA"/>
</dbReference>
<evidence type="ECO:0000313" key="2">
    <source>
        <dbReference type="EMBL" id="CAF4459663.1"/>
    </source>
</evidence>
<dbReference type="Proteomes" id="UP000681722">
    <property type="component" value="Unassembled WGS sequence"/>
</dbReference>
<name>A0A815ZX24_9BILA</name>
<protein>
    <submittedName>
        <fullName evidence="1">Uncharacterized protein</fullName>
    </submittedName>
</protein>
<dbReference type="OrthoDB" id="8951023at2759"/>
<comment type="caution">
    <text evidence="1">The sequence shown here is derived from an EMBL/GenBank/DDBJ whole genome shotgun (WGS) entry which is preliminary data.</text>
</comment>